<accession>A0AAP8PDL2</accession>
<evidence type="ECO:0000313" key="2">
    <source>
        <dbReference type="EMBL" id="PNO62594.1"/>
    </source>
</evidence>
<dbReference type="RefSeq" id="WP_102985510.1">
    <property type="nucleotide sequence ID" value="NZ_CP053927.1"/>
</dbReference>
<gene>
    <name evidence="2" type="ORF">MC70_024565</name>
</gene>
<dbReference type="EMBL" id="JTBC02000014">
    <property type="protein sequence ID" value="PNO62594.1"/>
    <property type="molecule type" value="Genomic_DNA"/>
</dbReference>
<proteinExistence type="predicted"/>
<feature type="chain" id="PRO_5042873532" evidence="1">
    <location>
        <begin position="19"/>
        <end position="105"/>
    </location>
</feature>
<sequence length="105" mass="11142">MKKIGLLIAALAAFNATASSPQAWAESERAMRAACLKASGLKNARVEGAIVHYGDDVGYSALFIGGRYPQPFMKNKPGRELCLYQRATQKAAVQAVEGSKASAQP</sequence>
<evidence type="ECO:0000256" key="1">
    <source>
        <dbReference type="SAM" id="SignalP"/>
    </source>
</evidence>
<reference evidence="3" key="1">
    <citation type="submission" date="2017-12" db="EMBL/GenBank/DDBJ databases">
        <title>FDA dAtabase for Regulatory Grade micrObial Sequences (FDA-ARGOS): Supporting development and validation of Infectious Disease Dx tests.</title>
        <authorList>
            <person name="Campos J."/>
            <person name="Goldberg B."/>
            <person name="Tallon L."/>
            <person name="Sadzewicz L."/>
            <person name="Sengamalay N."/>
            <person name="Ott S."/>
            <person name="Godinez A."/>
            <person name="Nagaraj S."/>
            <person name="Vavikolanu K."/>
            <person name="Vyas G."/>
            <person name="Nadendla S."/>
            <person name="Aluvathingal J."/>
            <person name="Geyer C."/>
            <person name="Nandy P."/>
            <person name="Hobson J."/>
            <person name="Sichtig H."/>
        </authorList>
    </citation>
    <scope>NUCLEOTIDE SEQUENCE [LARGE SCALE GENOMIC DNA]</scope>
    <source>
        <strain evidence="3">FDAARGOS_79</strain>
    </source>
</reference>
<dbReference type="AlphaFoldDB" id="A0AAP8PDL2"/>
<comment type="caution">
    <text evidence="2">The sequence shown here is derived from an EMBL/GenBank/DDBJ whole genome shotgun (WGS) entry which is preliminary data.</text>
</comment>
<keyword evidence="1" id="KW-0732">Signal</keyword>
<organism evidence="2 3">
    <name type="scientific">Serratia marcescens</name>
    <dbReference type="NCBI Taxonomy" id="615"/>
    <lineage>
        <taxon>Bacteria</taxon>
        <taxon>Pseudomonadati</taxon>
        <taxon>Pseudomonadota</taxon>
        <taxon>Gammaproteobacteria</taxon>
        <taxon>Enterobacterales</taxon>
        <taxon>Yersiniaceae</taxon>
        <taxon>Serratia</taxon>
    </lineage>
</organism>
<name>A0AAP8PDL2_SERMA</name>
<dbReference type="Proteomes" id="UP000030378">
    <property type="component" value="Unassembled WGS sequence"/>
</dbReference>
<feature type="signal peptide" evidence="1">
    <location>
        <begin position="1"/>
        <end position="18"/>
    </location>
</feature>
<evidence type="ECO:0000313" key="3">
    <source>
        <dbReference type="Proteomes" id="UP000030378"/>
    </source>
</evidence>
<protein>
    <submittedName>
        <fullName evidence="2">Uncharacterized protein</fullName>
    </submittedName>
</protein>